<dbReference type="EMBL" id="SLUK01000004">
    <property type="protein sequence ID" value="TCL43782.1"/>
    <property type="molecule type" value="Genomic_DNA"/>
</dbReference>
<feature type="binding site" evidence="8">
    <location>
        <position position="188"/>
    </location>
    <ligand>
        <name>Zn(2+)</name>
        <dbReference type="ChEBI" id="CHEBI:29105"/>
        <label>1</label>
    </ligand>
</feature>
<dbReference type="Gene3D" id="2.40.30.40">
    <property type="entry name" value="Peptidase M42, domain 2"/>
    <property type="match status" value="1"/>
</dbReference>
<dbReference type="GO" id="GO:0006508">
    <property type="term" value="P:proteolysis"/>
    <property type="evidence" value="ECO:0007669"/>
    <property type="project" value="UniProtKB-KW"/>
</dbReference>
<accession>A0A9X8Y8J8</accession>
<gene>
    <name evidence="9" type="ORF">EDD78_104120</name>
</gene>
<dbReference type="InterPro" id="IPR008007">
    <property type="entry name" value="Peptidase_M42"/>
</dbReference>
<keyword evidence="10" id="KW-1185">Reference proteome</keyword>
<dbReference type="RefSeq" id="WP_079698268.1">
    <property type="nucleotide sequence ID" value="NZ_JADNAH010000042.1"/>
</dbReference>
<evidence type="ECO:0000256" key="7">
    <source>
        <dbReference type="PIRSR" id="PIRSR001123-1"/>
    </source>
</evidence>
<keyword evidence="4 8" id="KW-0479">Metal-binding</keyword>
<dbReference type="PANTHER" id="PTHR32481">
    <property type="entry name" value="AMINOPEPTIDASE"/>
    <property type="match status" value="1"/>
</dbReference>
<feature type="binding site" evidence="8">
    <location>
        <position position="223"/>
    </location>
    <ligand>
        <name>Zn(2+)</name>
        <dbReference type="ChEBI" id="CHEBI:29105"/>
        <label>2</label>
    </ligand>
</feature>
<feature type="active site" description="Proton acceptor" evidence="7">
    <location>
        <position position="222"/>
    </location>
</feature>
<dbReference type="GO" id="GO:0004177">
    <property type="term" value="F:aminopeptidase activity"/>
    <property type="evidence" value="ECO:0007669"/>
    <property type="project" value="UniProtKB-UniRule"/>
</dbReference>
<dbReference type="SUPFAM" id="SSF53187">
    <property type="entry name" value="Zn-dependent exopeptidases"/>
    <property type="match status" value="1"/>
</dbReference>
<dbReference type="CDD" id="cd05657">
    <property type="entry name" value="M42_glucanase_like"/>
    <property type="match status" value="1"/>
</dbReference>
<evidence type="ECO:0000313" key="9">
    <source>
        <dbReference type="EMBL" id="TCL43782.1"/>
    </source>
</evidence>
<evidence type="ECO:0000256" key="8">
    <source>
        <dbReference type="PIRSR" id="PIRSR001123-2"/>
    </source>
</evidence>
<organism evidence="9 10">
    <name type="scientific">Harryflintia acetispora</name>
    <dbReference type="NCBI Taxonomy" id="1849041"/>
    <lineage>
        <taxon>Bacteria</taxon>
        <taxon>Bacillati</taxon>
        <taxon>Bacillota</taxon>
        <taxon>Clostridia</taxon>
        <taxon>Eubacteriales</taxon>
        <taxon>Oscillospiraceae</taxon>
        <taxon>Harryflintia</taxon>
    </lineage>
</organism>
<keyword evidence="2 9" id="KW-0031">Aminopeptidase</keyword>
<comment type="similarity">
    <text evidence="1 6">Belongs to the peptidase M42 family.</text>
</comment>
<evidence type="ECO:0000256" key="1">
    <source>
        <dbReference type="ARBA" id="ARBA00006272"/>
    </source>
</evidence>
<evidence type="ECO:0000256" key="4">
    <source>
        <dbReference type="ARBA" id="ARBA00022723"/>
    </source>
</evidence>
<name>A0A9X8Y8J8_9FIRM</name>
<feature type="binding site" evidence="8">
    <location>
        <position position="322"/>
    </location>
    <ligand>
        <name>Zn(2+)</name>
        <dbReference type="ChEBI" id="CHEBI:29105"/>
        <label>2</label>
    </ligand>
</feature>
<evidence type="ECO:0000256" key="5">
    <source>
        <dbReference type="ARBA" id="ARBA00022801"/>
    </source>
</evidence>
<dbReference type="OrthoDB" id="361940at2"/>
<evidence type="ECO:0000256" key="6">
    <source>
        <dbReference type="PIRNR" id="PIRNR001123"/>
    </source>
</evidence>
<dbReference type="GO" id="GO:0046872">
    <property type="term" value="F:metal ion binding"/>
    <property type="evidence" value="ECO:0007669"/>
    <property type="project" value="UniProtKB-UniRule"/>
</dbReference>
<feature type="binding site" evidence="8">
    <location>
        <position position="242"/>
    </location>
    <ligand>
        <name>Zn(2+)</name>
        <dbReference type="ChEBI" id="CHEBI:29105"/>
        <label>1</label>
    </ligand>
</feature>
<sequence length="345" mass="37682">MELSAYKDYLFDTVQKILLTDSPSGYCDEVIGLIEGIAKENGFPFARTNKGCGVITVEGKDSGKVVGLSAHVDTLGAMVRSITDKGELKFTVVGGPILPTLDGEYCKIRTRGGCTYTGTILSESPAAHVFLDSSTRVRDEENMMIRLDEKVKCKEDVGKLGIMAGDYIFFDPKTTVTESGFLKSRFIDDKASVAILMTLLKVMKEEGLRPQHTTKIFISIYEEVGHGASYIPEDIEEFIAVDMGCVGLDLGCTEYDVSICAKDSDGPYDYELTTRLIRLAQEHNLQFAVDIYPKYGSDVGAARSAGNDVKGGLIGSGVHASHGMERTHYEGMENTLRLLLLYLGC</sequence>
<dbReference type="InterPro" id="IPR023367">
    <property type="entry name" value="Peptidase_M42_dom2"/>
</dbReference>
<comment type="cofactor">
    <cofactor evidence="8">
        <name>a divalent metal cation</name>
        <dbReference type="ChEBI" id="CHEBI:60240"/>
    </cofactor>
    <text evidence="8">Binds 2 divalent metal cations per subunit.</text>
</comment>
<dbReference type="SUPFAM" id="SSF101821">
    <property type="entry name" value="Aminopeptidase/glucanase lid domain"/>
    <property type="match status" value="1"/>
</dbReference>
<proteinExistence type="inferred from homology"/>
<evidence type="ECO:0000256" key="2">
    <source>
        <dbReference type="ARBA" id="ARBA00022438"/>
    </source>
</evidence>
<evidence type="ECO:0000313" key="10">
    <source>
        <dbReference type="Proteomes" id="UP000294682"/>
    </source>
</evidence>
<feature type="binding site" evidence="8">
    <location>
        <position position="188"/>
    </location>
    <ligand>
        <name>Zn(2+)</name>
        <dbReference type="ChEBI" id="CHEBI:29105"/>
        <label>2</label>
    </ligand>
</feature>
<keyword evidence="3" id="KW-0645">Protease</keyword>
<reference evidence="9 10" key="1">
    <citation type="submission" date="2019-03" db="EMBL/GenBank/DDBJ databases">
        <title>Genomic Encyclopedia of Type Strains, Phase IV (KMG-IV): sequencing the most valuable type-strain genomes for metagenomic binning, comparative biology and taxonomic classification.</title>
        <authorList>
            <person name="Goeker M."/>
        </authorList>
    </citation>
    <scope>NUCLEOTIDE SEQUENCE [LARGE SCALE GENOMIC DNA]</scope>
    <source>
        <strain evidence="9 10">DSM 100433</strain>
    </source>
</reference>
<comment type="caution">
    <text evidence="9">The sequence shown here is derived from an EMBL/GenBank/DDBJ whole genome shotgun (WGS) entry which is preliminary data.</text>
</comment>
<dbReference type="Pfam" id="PF05343">
    <property type="entry name" value="Peptidase_M42"/>
    <property type="match status" value="1"/>
</dbReference>
<dbReference type="AlphaFoldDB" id="A0A9X8Y8J8"/>
<dbReference type="PANTHER" id="PTHR32481:SF7">
    <property type="entry name" value="AMINOPEPTIDASE YHFE-RELATED"/>
    <property type="match status" value="1"/>
</dbReference>
<evidence type="ECO:0000256" key="3">
    <source>
        <dbReference type="ARBA" id="ARBA00022670"/>
    </source>
</evidence>
<protein>
    <submittedName>
        <fullName evidence="9">Aminopeptidase FrvX</fullName>
    </submittedName>
</protein>
<dbReference type="Proteomes" id="UP000294682">
    <property type="component" value="Unassembled WGS sequence"/>
</dbReference>
<dbReference type="Gene3D" id="3.40.630.10">
    <property type="entry name" value="Zn peptidases"/>
    <property type="match status" value="1"/>
</dbReference>
<dbReference type="InterPro" id="IPR051464">
    <property type="entry name" value="Peptidase_M42_aminopept"/>
</dbReference>
<keyword evidence="5" id="KW-0378">Hydrolase</keyword>
<feature type="binding site" evidence="8">
    <location>
        <position position="71"/>
    </location>
    <ligand>
        <name>Zn(2+)</name>
        <dbReference type="ChEBI" id="CHEBI:29105"/>
        <label>1</label>
    </ligand>
</feature>
<dbReference type="PIRSF" id="PIRSF001123">
    <property type="entry name" value="PepA_GA"/>
    <property type="match status" value="1"/>
</dbReference>